<reference evidence="1 2" key="1">
    <citation type="submission" date="2013-11" db="EMBL/GenBank/DDBJ databases">
        <title>Metagenomic analysis of a methanogenic consortium involved in long chain n-alkane degradation.</title>
        <authorList>
            <person name="Davidova I.A."/>
            <person name="Callaghan A.V."/>
            <person name="Wawrik B."/>
            <person name="Pruitt S."/>
            <person name="Marks C."/>
            <person name="Duncan K.E."/>
            <person name="Suflita J.M."/>
        </authorList>
    </citation>
    <scope>NUCLEOTIDE SEQUENCE [LARGE SCALE GENOMIC DNA]</scope>
    <source>
        <strain evidence="1 2">SPR</strain>
    </source>
</reference>
<dbReference type="InParanoid" id="A0A0D2GF43"/>
<organism evidence="1 2">
    <name type="scientific">Dethiosulfatarculus sandiegensis</name>
    <dbReference type="NCBI Taxonomy" id="1429043"/>
    <lineage>
        <taxon>Bacteria</taxon>
        <taxon>Pseudomonadati</taxon>
        <taxon>Thermodesulfobacteriota</taxon>
        <taxon>Desulfarculia</taxon>
        <taxon>Desulfarculales</taxon>
        <taxon>Desulfarculaceae</taxon>
        <taxon>Dethiosulfatarculus</taxon>
    </lineage>
</organism>
<name>A0A0D2GF43_9BACT</name>
<dbReference type="STRING" id="1429043.X474_13560"/>
<protein>
    <submittedName>
        <fullName evidence="1">Uncharacterized protein</fullName>
    </submittedName>
</protein>
<evidence type="ECO:0000313" key="2">
    <source>
        <dbReference type="Proteomes" id="UP000032233"/>
    </source>
</evidence>
<dbReference type="AlphaFoldDB" id="A0A0D2GF43"/>
<accession>A0A0D2GF43</accession>
<dbReference type="EMBL" id="AZAC01000015">
    <property type="protein sequence ID" value="KIX13507.1"/>
    <property type="molecule type" value="Genomic_DNA"/>
</dbReference>
<proteinExistence type="predicted"/>
<keyword evidence="2" id="KW-1185">Reference proteome</keyword>
<dbReference type="Proteomes" id="UP000032233">
    <property type="component" value="Unassembled WGS sequence"/>
</dbReference>
<gene>
    <name evidence="1" type="ORF">X474_13560</name>
</gene>
<comment type="caution">
    <text evidence="1">The sequence shown here is derived from an EMBL/GenBank/DDBJ whole genome shotgun (WGS) entry which is preliminary data.</text>
</comment>
<sequence>MVFKIGCTTQRSPGPLDIICENKSARLWPNRIINYI</sequence>
<evidence type="ECO:0000313" key="1">
    <source>
        <dbReference type="EMBL" id="KIX13507.1"/>
    </source>
</evidence>